<gene>
    <name evidence="2" type="ORF">GPUH_LOCUS22911</name>
</gene>
<feature type="region of interest" description="Disordered" evidence="1">
    <location>
        <begin position="21"/>
        <end position="47"/>
    </location>
</feature>
<feature type="compositionally biased region" description="Low complexity" evidence="1">
    <location>
        <begin position="34"/>
        <end position="45"/>
    </location>
</feature>
<proteinExistence type="predicted"/>
<evidence type="ECO:0000256" key="1">
    <source>
        <dbReference type="SAM" id="MobiDB-lite"/>
    </source>
</evidence>
<sequence>MLQRLQKAFGGGASVEEVKALESPTTNPLCTEVQGSSSSLQSSSGKRAAEQVRDVADLVNGEQIDQWKISSFIGEGAYGCVYKVIH</sequence>
<reference evidence="4" key="1">
    <citation type="submission" date="2016-06" db="UniProtKB">
        <authorList>
            <consortium name="WormBaseParasite"/>
        </authorList>
    </citation>
    <scope>IDENTIFICATION</scope>
</reference>
<dbReference type="WBParaSite" id="GPUH_0002293901-mRNA-1">
    <property type="protein sequence ID" value="GPUH_0002293901-mRNA-1"/>
    <property type="gene ID" value="GPUH_0002293901"/>
</dbReference>
<evidence type="ECO:0000313" key="2">
    <source>
        <dbReference type="EMBL" id="VDN40716.1"/>
    </source>
</evidence>
<dbReference type="AlphaFoldDB" id="A0A183EPM0"/>
<dbReference type="EMBL" id="UYRT01096296">
    <property type="protein sequence ID" value="VDN40716.1"/>
    <property type="molecule type" value="Genomic_DNA"/>
</dbReference>
<organism evidence="4">
    <name type="scientific">Gongylonema pulchrum</name>
    <dbReference type="NCBI Taxonomy" id="637853"/>
    <lineage>
        <taxon>Eukaryota</taxon>
        <taxon>Metazoa</taxon>
        <taxon>Ecdysozoa</taxon>
        <taxon>Nematoda</taxon>
        <taxon>Chromadorea</taxon>
        <taxon>Rhabditida</taxon>
        <taxon>Spirurina</taxon>
        <taxon>Spiruromorpha</taxon>
        <taxon>Spiruroidea</taxon>
        <taxon>Gongylonematidae</taxon>
        <taxon>Gongylonema</taxon>
    </lineage>
</organism>
<dbReference type="Proteomes" id="UP000271098">
    <property type="component" value="Unassembled WGS sequence"/>
</dbReference>
<evidence type="ECO:0000313" key="4">
    <source>
        <dbReference type="WBParaSite" id="GPUH_0002293901-mRNA-1"/>
    </source>
</evidence>
<accession>A0A183EPM0</accession>
<name>A0A183EPM0_9BILA</name>
<protein>
    <submittedName>
        <fullName evidence="4">Protein kinase domain-containing protein</fullName>
    </submittedName>
</protein>
<keyword evidence="3" id="KW-1185">Reference proteome</keyword>
<evidence type="ECO:0000313" key="3">
    <source>
        <dbReference type="Proteomes" id="UP000271098"/>
    </source>
</evidence>
<reference evidence="2 3" key="2">
    <citation type="submission" date="2018-11" db="EMBL/GenBank/DDBJ databases">
        <authorList>
            <consortium name="Pathogen Informatics"/>
        </authorList>
    </citation>
    <scope>NUCLEOTIDE SEQUENCE [LARGE SCALE GENOMIC DNA]</scope>
</reference>